<feature type="region of interest" description="Disordered" evidence="1">
    <location>
        <begin position="57"/>
        <end position="92"/>
    </location>
</feature>
<evidence type="ECO:0000313" key="3">
    <source>
        <dbReference type="Proteomes" id="UP001243330"/>
    </source>
</evidence>
<gene>
    <name evidence="2" type="ORF">CCHR01_14571</name>
</gene>
<organism evidence="2 3">
    <name type="scientific">Colletotrichum chrysophilum</name>
    <dbReference type="NCBI Taxonomy" id="1836956"/>
    <lineage>
        <taxon>Eukaryota</taxon>
        <taxon>Fungi</taxon>
        <taxon>Dikarya</taxon>
        <taxon>Ascomycota</taxon>
        <taxon>Pezizomycotina</taxon>
        <taxon>Sordariomycetes</taxon>
        <taxon>Hypocreomycetidae</taxon>
        <taxon>Glomerellales</taxon>
        <taxon>Glomerellaceae</taxon>
        <taxon>Colletotrichum</taxon>
        <taxon>Colletotrichum gloeosporioides species complex</taxon>
    </lineage>
</organism>
<keyword evidence="3" id="KW-1185">Reference proteome</keyword>
<sequence length="92" mass="9843">MPTRPPTYNDGERGAVSSRHNEYNQPQATSSATNNTCTLPLPDLGLSSGLKSGLQVSSQVRRKWGESTPRAARQSKKDQVRAPGFEGGTLGT</sequence>
<evidence type="ECO:0000256" key="1">
    <source>
        <dbReference type="SAM" id="MobiDB-lite"/>
    </source>
</evidence>
<comment type="caution">
    <text evidence="2">The sequence shown here is derived from an EMBL/GenBank/DDBJ whole genome shotgun (WGS) entry which is preliminary data.</text>
</comment>
<proteinExistence type="predicted"/>
<reference evidence="2" key="1">
    <citation type="submission" date="2023-01" db="EMBL/GenBank/DDBJ databases">
        <title>Colletotrichum chrysophilum M932 genome sequence.</title>
        <authorList>
            <person name="Baroncelli R."/>
        </authorList>
    </citation>
    <scope>NUCLEOTIDE SEQUENCE</scope>
    <source>
        <strain evidence="2">M932</strain>
    </source>
</reference>
<protein>
    <submittedName>
        <fullName evidence="2">Uncharacterized protein</fullName>
    </submittedName>
</protein>
<dbReference type="Proteomes" id="UP001243330">
    <property type="component" value="Unassembled WGS sequence"/>
</dbReference>
<evidence type="ECO:0000313" key="2">
    <source>
        <dbReference type="EMBL" id="KAK1842784.1"/>
    </source>
</evidence>
<dbReference type="EMBL" id="JAQOWY010000394">
    <property type="protein sequence ID" value="KAK1842784.1"/>
    <property type="molecule type" value="Genomic_DNA"/>
</dbReference>
<accession>A0AAD9A7S1</accession>
<dbReference type="AlphaFoldDB" id="A0AAD9A7S1"/>
<name>A0AAD9A7S1_9PEZI</name>
<feature type="compositionally biased region" description="Polar residues" evidence="1">
    <location>
        <begin position="23"/>
        <end position="36"/>
    </location>
</feature>
<feature type="region of interest" description="Disordered" evidence="1">
    <location>
        <begin position="1"/>
        <end position="36"/>
    </location>
</feature>